<name>A0A9P4NVP3_9PEZI</name>
<dbReference type="AlphaFoldDB" id="A0A9P4NVP3"/>
<proteinExistence type="predicted"/>
<evidence type="ECO:0000313" key="2">
    <source>
        <dbReference type="Proteomes" id="UP000800235"/>
    </source>
</evidence>
<dbReference type="EMBL" id="MU007022">
    <property type="protein sequence ID" value="KAF2433164.1"/>
    <property type="molecule type" value="Genomic_DNA"/>
</dbReference>
<reference evidence="1" key="1">
    <citation type="journal article" date="2020" name="Stud. Mycol.">
        <title>101 Dothideomycetes genomes: a test case for predicting lifestyles and emergence of pathogens.</title>
        <authorList>
            <person name="Haridas S."/>
            <person name="Albert R."/>
            <person name="Binder M."/>
            <person name="Bloem J."/>
            <person name="Labutti K."/>
            <person name="Salamov A."/>
            <person name="Andreopoulos B."/>
            <person name="Baker S."/>
            <person name="Barry K."/>
            <person name="Bills G."/>
            <person name="Bluhm B."/>
            <person name="Cannon C."/>
            <person name="Castanera R."/>
            <person name="Culley D."/>
            <person name="Daum C."/>
            <person name="Ezra D."/>
            <person name="Gonzalez J."/>
            <person name="Henrissat B."/>
            <person name="Kuo A."/>
            <person name="Liang C."/>
            <person name="Lipzen A."/>
            <person name="Lutzoni F."/>
            <person name="Magnuson J."/>
            <person name="Mondo S."/>
            <person name="Nolan M."/>
            <person name="Ohm R."/>
            <person name="Pangilinan J."/>
            <person name="Park H.-J."/>
            <person name="Ramirez L."/>
            <person name="Alfaro M."/>
            <person name="Sun H."/>
            <person name="Tritt A."/>
            <person name="Yoshinaga Y."/>
            <person name="Zwiers L.-H."/>
            <person name="Turgeon B."/>
            <person name="Goodwin S."/>
            <person name="Spatafora J."/>
            <person name="Crous P."/>
            <person name="Grigoriev I."/>
        </authorList>
    </citation>
    <scope>NUCLEOTIDE SEQUENCE</scope>
    <source>
        <strain evidence="1">CBS 130266</strain>
    </source>
</reference>
<comment type="caution">
    <text evidence="1">The sequence shown here is derived from an EMBL/GenBank/DDBJ whole genome shotgun (WGS) entry which is preliminary data.</text>
</comment>
<sequence>MFMSSCIIGCQWRVCWQQRSSSSWGGAATAPAVVFSAQQRDYTIAPTPQLHHVNSLVEPMLALRQPPVFGINHREQAAATPTEPLKPSRPTPLLFSIHKEAILLPHQCPLNVKSFQFASSNPLHNHSNQGPEAPLYHISQLGQRAPRSIEATFIHILQSKYIQLMEIS</sequence>
<accession>A0A9P4NVP3</accession>
<protein>
    <submittedName>
        <fullName evidence="1">Uncharacterized protein</fullName>
    </submittedName>
</protein>
<dbReference type="Proteomes" id="UP000800235">
    <property type="component" value="Unassembled WGS sequence"/>
</dbReference>
<keyword evidence="2" id="KW-1185">Reference proteome</keyword>
<organism evidence="1 2">
    <name type="scientific">Tothia fuscella</name>
    <dbReference type="NCBI Taxonomy" id="1048955"/>
    <lineage>
        <taxon>Eukaryota</taxon>
        <taxon>Fungi</taxon>
        <taxon>Dikarya</taxon>
        <taxon>Ascomycota</taxon>
        <taxon>Pezizomycotina</taxon>
        <taxon>Dothideomycetes</taxon>
        <taxon>Pleosporomycetidae</taxon>
        <taxon>Venturiales</taxon>
        <taxon>Cylindrosympodiaceae</taxon>
        <taxon>Tothia</taxon>
    </lineage>
</organism>
<evidence type="ECO:0000313" key="1">
    <source>
        <dbReference type="EMBL" id="KAF2433164.1"/>
    </source>
</evidence>
<gene>
    <name evidence="1" type="ORF">EJ08DRAFT_92997</name>
</gene>